<gene>
    <name evidence="4" type="ORF">ACFSUL_07580</name>
</gene>
<evidence type="ECO:0000256" key="2">
    <source>
        <dbReference type="ARBA" id="ARBA00022737"/>
    </source>
</evidence>
<dbReference type="GO" id="GO:0016740">
    <property type="term" value="F:transferase activity"/>
    <property type="evidence" value="ECO:0007669"/>
    <property type="project" value="UniProtKB-KW"/>
</dbReference>
<dbReference type="SUPFAM" id="SSF52821">
    <property type="entry name" value="Rhodanese/Cell cycle control phosphatase"/>
    <property type="match status" value="2"/>
</dbReference>
<organism evidence="4 5">
    <name type="scientific">Bacillus seohaeanensis</name>
    <dbReference type="NCBI Taxonomy" id="284580"/>
    <lineage>
        <taxon>Bacteria</taxon>
        <taxon>Bacillati</taxon>
        <taxon>Bacillota</taxon>
        <taxon>Bacilli</taxon>
        <taxon>Bacillales</taxon>
        <taxon>Bacillaceae</taxon>
        <taxon>Bacillus</taxon>
    </lineage>
</organism>
<dbReference type="SMART" id="SM00450">
    <property type="entry name" value="RHOD"/>
    <property type="match status" value="2"/>
</dbReference>
<evidence type="ECO:0000256" key="1">
    <source>
        <dbReference type="ARBA" id="ARBA00022679"/>
    </source>
</evidence>
<name>A0ABW5RSQ8_9BACI</name>
<dbReference type="InterPro" id="IPR045078">
    <property type="entry name" value="TST/MPST-like"/>
</dbReference>
<dbReference type="PANTHER" id="PTHR11364:SF27">
    <property type="entry name" value="SULFURTRANSFERASE"/>
    <property type="match status" value="1"/>
</dbReference>
<dbReference type="Proteomes" id="UP001597506">
    <property type="component" value="Unassembled WGS sequence"/>
</dbReference>
<keyword evidence="5" id="KW-1185">Reference proteome</keyword>
<proteinExistence type="predicted"/>
<evidence type="ECO:0000259" key="3">
    <source>
        <dbReference type="PROSITE" id="PS50206"/>
    </source>
</evidence>
<comment type="caution">
    <text evidence="4">The sequence shown here is derived from an EMBL/GenBank/DDBJ whole genome shotgun (WGS) entry which is preliminary data.</text>
</comment>
<feature type="domain" description="Rhodanese" evidence="3">
    <location>
        <begin position="170"/>
        <end position="274"/>
    </location>
</feature>
<dbReference type="InterPro" id="IPR036873">
    <property type="entry name" value="Rhodanese-like_dom_sf"/>
</dbReference>
<dbReference type="Gene3D" id="3.40.250.10">
    <property type="entry name" value="Rhodanese-like domain"/>
    <property type="match status" value="2"/>
</dbReference>
<dbReference type="InterPro" id="IPR001307">
    <property type="entry name" value="Thiosulphate_STrfase_CS"/>
</dbReference>
<dbReference type="RefSeq" id="WP_377934149.1">
    <property type="nucleotide sequence ID" value="NZ_JBHUMF010000015.1"/>
</dbReference>
<feature type="domain" description="Rhodanese" evidence="3">
    <location>
        <begin position="15"/>
        <end position="134"/>
    </location>
</feature>
<dbReference type="EMBL" id="JBHUMF010000015">
    <property type="protein sequence ID" value="MFD2680617.1"/>
    <property type="molecule type" value="Genomic_DNA"/>
</dbReference>
<dbReference type="CDD" id="cd01448">
    <property type="entry name" value="TST_Repeat_1"/>
    <property type="match status" value="1"/>
</dbReference>
<keyword evidence="2" id="KW-0677">Repeat</keyword>
<protein>
    <submittedName>
        <fullName evidence="4">Sulfurtransferase</fullName>
        <ecNumber evidence="4">2.8.1.-</ecNumber>
    </submittedName>
</protein>
<evidence type="ECO:0000313" key="4">
    <source>
        <dbReference type="EMBL" id="MFD2680617.1"/>
    </source>
</evidence>
<accession>A0ABW5RSQ8</accession>
<dbReference type="PROSITE" id="PS50206">
    <property type="entry name" value="RHODANESE_3"/>
    <property type="match status" value="2"/>
</dbReference>
<dbReference type="EC" id="2.8.1.-" evidence="4"/>
<evidence type="ECO:0000313" key="5">
    <source>
        <dbReference type="Proteomes" id="UP001597506"/>
    </source>
</evidence>
<reference evidence="5" key="1">
    <citation type="journal article" date="2019" name="Int. J. Syst. Evol. Microbiol.">
        <title>The Global Catalogue of Microorganisms (GCM) 10K type strain sequencing project: providing services to taxonomists for standard genome sequencing and annotation.</title>
        <authorList>
            <consortium name="The Broad Institute Genomics Platform"/>
            <consortium name="The Broad Institute Genome Sequencing Center for Infectious Disease"/>
            <person name="Wu L."/>
            <person name="Ma J."/>
        </authorList>
    </citation>
    <scope>NUCLEOTIDE SEQUENCE [LARGE SCALE GENOMIC DNA]</scope>
    <source>
        <strain evidence="5">KCTC 3913</strain>
    </source>
</reference>
<sequence>MKFVKSVDWLRGNLTNRNIRVIDCTFSLQNPSFGKEQYGKSHIPGAVYFDLEKDLSGVVKKHGGRHPLPNMKNFLRKVEEAGIDEKSIVVVYDSGDGAFAARCWWLFTYIGHEKVYVLDGGFAKWMESGFPVTSEKMKMQRSSYAPHFREELLADIEEVKQVVTGDTLGVLIDSRAEKRYLGQEEPIDRIPGHIPTAQNFVWTEGLEKGLYKNKQEQKHRFQHLKEETPLIVYCGSGVTAAPNVLTLLEADFQYVKLYVGSYSDWVSYEELPVKTET</sequence>
<keyword evidence="1 4" id="KW-0808">Transferase</keyword>
<dbReference type="CDD" id="cd01449">
    <property type="entry name" value="TST_Repeat_2"/>
    <property type="match status" value="1"/>
</dbReference>
<dbReference type="Pfam" id="PF00581">
    <property type="entry name" value="Rhodanese"/>
    <property type="match status" value="2"/>
</dbReference>
<dbReference type="PROSITE" id="PS00380">
    <property type="entry name" value="RHODANESE_1"/>
    <property type="match status" value="1"/>
</dbReference>
<dbReference type="PANTHER" id="PTHR11364">
    <property type="entry name" value="THIOSULFATE SULFERTANSFERASE"/>
    <property type="match status" value="1"/>
</dbReference>
<dbReference type="InterPro" id="IPR001763">
    <property type="entry name" value="Rhodanese-like_dom"/>
</dbReference>